<evidence type="ECO:0000259" key="16">
    <source>
        <dbReference type="Pfam" id="PF23192"/>
    </source>
</evidence>
<feature type="domain" description="NOMO-like ninth beta-sandwich" evidence="13">
    <location>
        <begin position="1177"/>
        <end position="1248"/>
    </location>
</feature>
<feature type="domain" description="NOMO second beta-sandwich" evidence="14">
    <location>
        <begin position="594"/>
        <end position="635"/>
    </location>
</feature>
<reference evidence="18" key="3">
    <citation type="submission" date="2022-06" db="UniProtKB">
        <authorList>
            <consortium name="EnsemblMetazoa"/>
        </authorList>
    </citation>
    <scope>IDENTIFICATION</scope>
</reference>
<dbReference type="EMBL" id="WVUK01000062">
    <property type="protein sequence ID" value="KAF7490655.1"/>
    <property type="molecule type" value="Genomic_DNA"/>
</dbReference>
<comment type="similarity">
    <text evidence="2 10">Belongs to the MICOS complex subunit Mic60 family.</text>
</comment>
<accession>A0A834R6R1</accession>
<keyword evidence="19" id="KW-1185">Reference proteome</keyword>
<gene>
    <name evidence="17" type="ORF">SSS_4259</name>
</gene>
<evidence type="ECO:0000256" key="7">
    <source>
        <dbReference type="ARBA" id="ARBA00022989"/>
    </source>
</evidence>
<dbReference type="GO" id="GO:0005743">
    <property type="term" value="C:mitochondrial inner membrane"/>
    <property type="evidence" value="ECO:0007669"/>
    <property type="project" value="UniProtKB-SubCell"/>
</dbReference>
<feature type="compositionally biased region" description="Polar residues" evidence="11">
    <location>
        <begin position="132"/>
        <end position="145"/>
    </location>
</feature>
<dbReference type="GO" id="GO:0005789">
    <property type="term" value="C:endoplasmic reticulum membrane"/>
    <property type="evidence" value="ECO:0007669"/>
    <property type="project" value="UniProtKB-SubCell"/>
</dbReference>
<evidence type="ECO:0000256" key="11">
    <source>
        <dbReference type="SAM" id="MobiDB-lite"/>
    </source>
</evidence>
<dbReference type="SUPFAM" id="SSF49478">
    <property type="entry name" value="Cna protein B-type domain"/>
    <property type="match status" value="1"/>
</dbReference>
<dbReference type="EnsemblMetazoa" id="SSS_4259s_mrna">
    <property type="protein sequence ID" value="KAF7490655.1"/>
    <property type="gene ID" value="SSS_4259"/>
</dbReference>
<dbReference type="PANTHER" id="PTHR23303">
    <property type="entry name" value="CARBOXYPEPTIDASE REGULATORY REGION-CONTAINING"/>
    <property type="match status" value="1"/>
</dbReference>
<evidence type="ECO:0000313" key="19">
    <source>
        <dbReference type="Proteomes" id="UP000070412"/>
    </source>
</evidence>
<feature type="region of interest" description="Disordered" evidence="11">
    <location>
        <begin position="83"/>
        <end position="169"/>
    </location>
</feature>
<name>A0A834R6R1_SARSC</name>
<evidence type="ECO:0000256" key="6">
    <source>
        <dbReference type="ARBA" id="ARBA00022824"/>
    </source>
</evidence>
<dbReference type="Pfam" id="PF22898">
    <property type="entry name" value="NOMO1-like_1st"/>
    <property type="match status" value="1"/>
</dbReference>
<feature type="domain" description="NOMO seventh transthyretin-like" evidence="15">
    <location>
        <begin position="1000"/>
        <end position="1080"/>
    </location>
</feature>
<organism evidence="17">
    <name type="scientific">Sarcoptes scabiei</name>
    <name type="common">Itch mite</name>
    <name type="synonym">Acarus scabiei</name>
    <dbReference type="NCBI Taxonomy" id="52283"/>
    <lineage>
        <taxon>Eukaryota</taxon>
        <taxon>Metazoa</taxon>
        <taxon>Ecdysozoa</taxon>
        <taxon>Arthropoda</taxon>
        <taxon>Chelicerata</taxon>
        <taxon>Arachnida</taxon>
        <taxon>Acari</taxon>
        <taxon>Acariformes</taxon>
        <taxon>Sarcoptiformes</taxon>
        <taxon>Astigmata</taxon>
        <taxon>Psoroptidia</taxon>
        <taxon>Sarcoptoidea</taxon>
        <taxon>Sarcoptidae</taxon>
        <taxon>Sarcoptinae</taxon>
        <taxon>Sarcoptes</taxon>
    </lineage>
</organism>
<evidence type="ECO:0000259" key="13">
    <source>
        <dbReference type="Pfam" id="PF22902"/>
    </source>
</evidence>
<dbReference type="Pfam" id="PF23141">
    <property type="entry name" value="Ig_NOMO"/>
    <property type="match status" value="1"/>
</dbReference>
<keyword evidence="5 10" id="KW-0999">Mitochondrion inner membrane</keyword>
<dbReference type="Proteomes" id="UP000070412">
    <property type="component" value="Unassembled WGS sequence"/>
</dbReference>
<dbReference type="InterPro" id="IPR055073">
    <property type="entry name" value="NOMO1-like_9th"/>
</dbReference>
<keyword evidence="7" id="KW-1133">Transmembrane helix</keyword>
<evidence type="ECO:0000256" key="5">
    <source>
        <dbReference type="ARBA" id="ARBA00022792"/>
    </source>
</evidence>
<evidence type="ECO:0000259" key="12">
    <source>
        <dbReference type="Pfam" id="PF22898"/>
    </source>
</evidence>
<comment type="subunit">
    <text evidence="10">Component of the mitochondrial contact site and cristae organizing system (MICOS) complex.</text>
</comment>
<keyword evidence="8 10" id="KW-0496">Mitochondrion</keyword>
<feature type="compositionally biased region" description="Basic and acidic residues" evidence="11">
    <location>
        <begin position="110"/>
        <end position="129"/>
    </location>
</feature>
<evidence type="ECO:0000256" key="4">
    <source>
        <dbReference type="ARBA" id="ARBA00022729"/>
    </source>
</evidence>
<evidence type="ECO:0000256" key="2">
    <source>
        <dbReference type="ARBA" id="ARBA00010877"/>
    </source>
</evidence>
<feature type="compositionally biased region" description="Basic and acidic residues" evidence="11">
    <location>
        <begin position="148"/>
        <end position="164"/>
    </location>
</feature>
<comment type="function">
    <text evidence="10">Component of the MICOS complex, a large protein complex of the mitochondrial inner membrane that plays crucial roles in the maintenance of crista junctions, inner membrane architecture, and formation of contact sites to the outer membrane.</text>
</comment>
<protein>
    <recommendedName>
        <fullName evidence="10">MICOS complex subunit MIC60</fullName>
    </recommendedName>
    <alternativeName>
        <fullName evidence="10">Mitofilin</fullName>
    </alternativeName>
</protein>
<evidence type="ECO:0000256" key="9">
    <source>
        <dbReference type="ARBA" id="ARBA00023136"/>
    </source>
</evidence>
<dbReference type="Pfam" id="PF22904">
    <property type="entry name" value="NOMO1-like_2nd"/>
    <property type="match status" value="1"/>
</dbReference>
<sequence length="1634" mass="187823">MIRFNSPLIRKLLLVKNGRQQTLRFFSARVSMKYKAYLLLSTGAVAISAMSLAYAKYDKQFADRLIGYAPFVKNLLDDTEKKRPDDDLFFPKKNPESKKSIPEVTTRPSKPNEKVEAKLSNETKEKPIEMKPSNQIALSSPQSAPIETDEKKEEKSEAKKEKSLQESLNIDLEQTDNKLENEFRGQLKRLLHAFNEFYEEKRILYETENKRNQEIELKNQLIRERAEITDSYEKSFKKLKQIENLLQIRDQLDKQEKASKKLWLVSQSISKLMEHNRTLKMEAKPIEINEKIAVVRKIIDENFSNEPLLKAAINSLSEESLRNGVYSEEDLIRRFKNVHKVCNRVALVAEEYTNIFGYINSYLYSFIRPLFQIEYNLSSNPMRMKTISQDEIEGKIEIDPNQWDAFDVLERVSLCIENRNFEMALRYASLLKGEPKKVASDWIKDTRRHLEVKQALDLIQTKIASINLHQYSFTHQAIMNRKIWIISVSIALSLLEVQSNDSDVVGCGGYVMSNVSINLESIQIQLMTDRSIIKYTSECAPNNGYYFIPLYDHGSYKLKVLAPSGWMFEPDELNLEFDGVNDLCSKQIDINFIFKGYTIFGKVISVASNHGPKGVQLSLQSKSDSNVIKNYVTIDKEIEVINDNIDQRESSDCSRLICLKGFSVIGKVFSDSRPIEGVQFILFGKHRKPPKTISCLLSKPTFLKEIPFSEDYHYWCHQLSNKHGSFQFESLLSGSYRIYSHYDSQNIRFEVKPLSLDFEIDQDDLVLDRSFEIGGFKASGQVLNNLMPNLSIENVRIDLFDENKKTGPIVINVFDQNGKFVLNDMRTSNYLIKTSAENYQFDDIRYSISPNSPNLTINPSRFKVCIEVILKNFQHKFEDLELFIMDKSQKTLLNKHILKENIHCSFLSGADYLFQIDSKYSNIKFVPKSLEVSIRKPEMDLVFEQMIVNLDGTIKLKNSNFNWRKQLSIYCWQHDTIPIALNDVKKSAEVVLFEQKGFLMQISLSHEVDLLIRTPSGSIHRIDRRSISKDRIVRHCATEIGKYQIESIGCHKFFPDDQHQSSIVFDTNTMIGQTISLTAIKHQITARIVTKTNRTDLSCSIKINSNDGERTEIIELKNSRPVSPNNFEYIIEYYVHPMSTVLIVPKSNELIFKPSQFEFQVKDQCQSNIVTFEGRNGVFVDGRISQNIPDVKINVYDENSELLLKTLTVNERGEYRAGPFDETTKLKIEAIKDDFVFKQVPGKLGYFEVSKLSSITVNILDANDKPLSEVLVSLSGGEKNFRRNTFVDSDGQLLFDHLYPGQYFIKFLRKEYNFDPSSKIINITNGENLSIKIIGKKVAFSCIGKVTSLNGEPEPDVIIEAIGSENVFDDAILKCTLLQEQSVTEADGSFRILGLLPDCEYEIRIKPETLIQKNISKSIPTKQSVTVLKGDAVDFHFIIFHNPSQTELSASINVDEEYLESITIKLSNKNSQNLLFKQKLSGPFVFLPKVSLDNQLYLLELDSDLDRRHYLYEPISVLFQANQSYFHFDLDFLIEKNFIPTGINDQELSHSNSINFLLILFVCGVICYQKFVQDLIHKFSLNLILNWISGKVIYSRENNSSTTNSNQIGNCSTNAILNSNSNEMKKFKAKKHRE</sequence>
<keyword evidence="4" id="KW-0732">Signal</keyword>
<evidence type="ECO:0000256" key="1">
    <source>
        <dbReference type="ARBA" id="ARBA00004115"/>
    </source>
</evidence>
<evidence type="ECO:0000313" key="17">
    <source>
        <dbReference type="EMBL" id="KAF7490655.1"/>
    </source>
</evidence>
<keyword evidence="6" id="KW-0256">Endoplasmic reticulum</keyword>
<dbReference type="OrthoDB" id="10263633at2759"/>
<dbReference type="InterPro" id="IPR056191">
    <property type="entry name" value="NOMO_12th"/>
</dbReference>
<dbReference type="InterPro" id="IPR056319">
    <property type="entry name" value="NOMO_7th"/>
</dbReference>
<reference evidence="17" key="2">
    <citation type="submission" date="2020-01" db="EMBL/GenBank/DDBJ databases">
        <authorList>
            <person name="Korhonen P.K.K."/>
            <person name="Guangxu M.G."/>
            <person name="Wang T.W."/>
            <person name="Stroehlein A.J.S."/>
            <person name="Young N.D."/>
            <person name="Ang C.-S.A."/>
            <person name="Fernando D.W.F."/>
            <person name="Lu H.L."/>
            <person name="Taylor S.T."/>
            <person name="Ehtesham M.E.M."/>
            <person name="Najaraj S.H.N."/>
            <person name="Harsha G.H.G."/>
            <person name="Madugundu A.M."/>
            <person name="Renuse S.R."/>
            <person name="Holt D.H."/>
            <person name="Pandey A.P."/>
            <person name="Papenfuss A.P."/>
            <person name="Gasser R.B.G."/>
            <person name="Fischer K.F."/>
        </authorList>
    </citation>
    <scope>NUCLEOTIDE SEQUENCE</scope>
    <source>
        <strain evidence="17">SSS_KF_BRIS2020</strain>
    </source>
</reference>
<dbReference type="PANTHER" id="PTHR23303:SF14">
    <property type="entry name" value="BOS COMPLEX SUBUNIT NOMO1-RELATED"/>
    <property type="match status" value="1"/>
</dbReference>
<evidence type="ECO:0000313" key="18">
    <source>
        <dbReference type="EnsemblMetazoa" id="KAF7490655.1"/>
    </source>
</evidence>
<dbReference type="InterPro" id="IPR051417">
    <property type="entry name" value="SDr/BOS_complex"/>
</dbReference>
<feature type="domain" description="NOMO-like N-terminal beta-sandwich" evidence="12">
    <location>
        <begin position="509"/>
        <end position="592"/>
    </location>
</feature>
<dbReference type="InterPro" id="IPR055074">
    <property type="entry name" value="NOMO1-3_2nd"/>
</dbReference>
<evidence type="ECO:0000256" key="10">
    <source>
        <dbReference type="RuleBase" id="RU363000"/>
    </source>
</evidence>
<keyword evidence="9" id="KW-0472">Membrane</keyword>
<reference evidence="19" key="1">
    <citation type="journal article" date="2020" name="PLoS Negl. Trop. Dis.">
        <title>High-quality nuclear genome for Sarcoptes scabiei-A critical resource for a neglected parasite.</title>
        <authorList>
            <person name="Korhonen P.K."/>
            <person name="Gasser R.B."/>
            <person name="Ma G."/>
            <person name="Wang T."/>
            <person name="Stroehlein A.J."/>
            <person name="Young N.D."/>
            <person name="Ang C.S."/>
            <person name="Fernando D.D."/>
            <person name="Lu H.C."/>
            <person name="Taylor S."/>
            <person name="Reynolds S.L."/>
            <person name="Mofiz E."/>
            <person name="Najaraj S.H."/>
            <person name="Gowda H."/>
            <person name="Madugundu A."/>
            <person name="Renuse S."/>
            <person name="Holt D."/>
            <person name="Pandey A."/>
            <person name="Papenfuss A.T."/>
            <person name="Fischer K."/>
        </authorList>
    </citation>
    <scope>NUCLEOTIDE SEQUENCE [LARGE SCALE GENOMIC DNA]</scope>
</reference>
<dbReference type="Pfam" id="PF22902">
    <property type="entry name" value="NOMO1-like_9th"/>
    <property type="match status" value="1"/>
</dbReference>
<evidence type="ECO:0000256" key="8">
    <source>
        <dbReference type="ARBA" id="ARBA00023128"/>
    </source>
</evidence>
<proteinExistence type="inferred from homology"/>
<evidence type="ECO:0000256" key="3">
    <source>
        <dbReference type="ARBA" id="ARBA00022692"/>
    </source>
</evidence>
<dbReference type="Pfam" id="PF09731">
    <property type="entry name" value="Mitofilin"/>
    <property type="match status" value="1"/>
</dbReference>
<feature type="domain" description="NOMO C-terminal transthyretin-like" evidence="16">
    <location>
        <begin position="1444"/>
        <end position="1532"/>
    </location>
</feature>
<feature type="compositionally biased region" description="Basic and acidic residues" evidence="11">
    <location>
        <begin position="83"/>
        <end position="101"/>
    </location>
</feature>
<keyword evidence="3 10" id="KW-0812">Transmembrane</keyword>
<dbReference type="InterPro" id="IPR019133">
    <property type="entry name" value="MIC60"/>
</dbReference>
<evidence type="ECO:0000259" key="15">
    <source>
        <dbReference type="Pfam" id="PF23141"/>
    </source>
</evidence>
<dbReference type="InterPro" id="IPR055075">
    <property type="entry name" value="NOMO-like_N"/>
</dbReference>
<comment type="subcellular location">
    <subcellularLocation>
        <location evidence="1">Endoplasmic reticulum membrane</location>
        <topology evidence="1">Single-pass type I membrane protein</topology>
    </subcellularLocation>
    <subcellularLocation>
        <location evidence="10">Mitochondrion inner membrane</location>
        <topology evidence="10">Single-pass membrane protein</topology>
    </subcellularLocation>
</comment>
<dbReference type="Pfam" id="PF23192">
    <property type="entry name" value="NOMO_12th"/>
    <property type="match status" value="1"/>
</dbReference>
<evidence type="ECO:0000259" key="14">
    <source>
        <dbReference type="Pfam" id="PF22904"/>
    </source>
</evidence>